<feature type="transmembrane region" description="Helical" evidence="2">
    <location>
        <begin position="46"/>
        <end position="70"/>
    </location>
</feature>
<dbReference type="Proteomes" id="UP000523863">
    <property type="component" value="Unassembled WGS sequence"/>
</dbReference>
<reference evidence="3 4" key="1">
    <citation type="submission" date="2020-08" db="EMBL/GenBank/DDBJ databases">
        <title>Sequencing the genomes of 1000 actinobacteria strains.</title>
        <authorList>
            <person name="Klenk H.-P."/>
        </authorList>
    </citation>
    <scope>NUCLEOTIDE SEQUENCE [LARGE SCALE GENOMIC DNA]</scope>
    <source>
        <strain evidence="3 4">DSM 23694</strain>
    </source>
</reference>
<feature type="transmembrane region" description="Helical" evidence="2">
    <location>
        <begin position="383"/>
        <end position="406"/>
    </location>
</feature>
<proteinExistence type="predicted"/>
<evidence type="ECO:0000256" key="1">
    <source>
        <dbReference type="SAM" id="MobiDB-lite"/>
    </source>
</evidence>
<name>A0A7W8Y9K8_9MICC</name>
<feature type="region of interest" description="Disordered" evidence="1">
    <location>
        <begin position="1"/>
        <end position="32"/>
    </location>
</feature>
<feature type="transmembrane region" description="Helical" evidence="2">
    <location>
        <begin position="76"/>
        <end position="96"/>
    </location>
</feature>
<dbReference type="RefSeq" id="WP_183640474.1">
    <property type="nucleotide sequence ID" value="NZ_JACHBL010000001.1"/>
</dbReference>
<keyword evidence="2" id="KW-0812">Transmembrane</keyword>
<keyword evidence="2" id="KW-0472">Membrane</keyword>
<dbReference type="SUPFAM" id="SSF103473">
    <property type="entry name" value="MFS general substrate transporter"/>
    <property type="match status" value="1"/>
</dbReference>
<feature type="transmembrane region" description="Helical" evidence="2">
    <location>
        <begin position="219"/>
        <end position="239"/>
    </location>
</feature>
<accession>A0A7W8Y9K8</accession>
<feature type="transmembrane region" description="Helical" evidence="2">
    <location>
        <begin position="142"/>
        <end position="160"/>
    </location>
</feature>
<feature type="transmembrane region" description="Helical" evidence="2">
    <location>
        <begin position="197"/>
        <end position="213"/>
    </location>
</feature>
<dbReference type="EMBL" id="JACHBL010000001">
    <property type="protein sequence ID" value="MBB5597459.1"/>
    <property type="molecule type" value="Genomic_DNA"/>
</dbReference>
<protein>
    <submittedName>
        <fullName evidence="3">MFS family permease</fullName>
    </submittedName>
</protein>
<organism evidence="3 4">
    <name type="scientific">Neomicrococcus lactis</name>
    <dbReference type="NCBI Taxonomy" id="732241"/>
    <lineage>
        <taxon>Bacteria</taxon>
        <taxon>Bacillati</taxon>
        <taxon>Actinomycetota</taxon>
        <taxon>Actinomycetes</taxon>
        <taxon>Micrococcales</taxon>
        <taxon>Micrococcaceae</taxon>
        <taxon>Neomicrococcus</taxon>
    </lineage>
</organism>
<feature type="transmembrane region" description="Helical" evidence="2">
    <location>
        <begin position="350"/>
        <end position="371"/>
    </location>
</feature>
<evidence type="ECO:0000313" key="4">
    <source>
        <dbReference type="Proteomes" id="UP000523863"/>
    </source>
</evidence>
<feature type="transmembrane region" description="Helical" evidence="2">
    <location>
        <begin position="327"/>
        <end position="344"/>
    </location>
</feature>
<dbReference type="AlphaFoldDB" id="A0A7W8Y9K8"/>
<feature type="transmembrane region" description="Helical" evidence="2">
    <location>
        <begin position="418"/>
        <end position="436"/>
    </location>
</feature>
<comment type="caution">
    <text evidence="3">The sequence shown here is derived from an EMBL/GenBank/DDBJ whole genome shotgun (WGS) entry which is preliminary data.</text>
</comment>
<gene>
    <name evidence="3" type="ORF">BKA12_000539</name>
</gene>
<keyword evidence="2" id="KW-1133">Transmembrane helix</keyword>
<sequence length="446" mass="45053">MSASHVDSSGPAPENFSHGNSAGPNDRAKKPSGSAFSALGKLAGPIFFPLALVARLPLGMLTIGSITFVVSTTGSYTAGGIAAALVGIGSAVGSPLSGAITDARGQRGVLLALAVLHVVSLALLLVFGFQEGAAFTASGTTVATPWMTWLASLLAGATCAQVGPMSRSRWVGLTNGRVTQGRELNVALGYESTADEITFALGPAIVGLVAALVTPWMPLVISGAITAILVPAFALHRTALAAPRRQKGQMAAAWTTRQALGISLATITMMGLGTIFGSTASGTLAFADHMGIPSGGGLIYAALGSISAVTALSVVAWPASFKLTSRWLAAAIVLVPATLFLQFAHSVPLVLIALACIGLPIGPILVTMFAFGNTMTPHGRLGFVMGLLASGITIGTSIGNSLAGFFADTSGYEASYQIALVAAIVILAAAAAGVVISGKYRRKEHA</sequence>
<dbReference type="InterPro" id="IPR036259">
    <property type="entry name" value="MFS_trans_sf"/>
</dbReference>
<dbReference type="PANTHER" id="PTHR23542:SF1">
    <property type="entry name" value="MAJOR FACILITATOR SUPERFAMILY (MFS) PROFILE DOMAIN-CONTAINING PROTEIN"/>
    <property type="match status" value="1"/>
</dbReference>
<evidence type="ECO:0000313" key="3">
    <source>
        <dbReference type="EMBL" id="MBB5597459.1"/>
    </source>
</evidence>
<dbReference type="PANTHER" id="PTHR23542">
    <property type="match status" value="1"/>
</dbReference>
<feature type="transmembrane region" description="Helical" evidence="2">
    <location>
        <begin position="298"/>
        <end position="320"/>
    </location>
</feature>
<feature type="transmembrane region" description="Helical" evidence="2">
    <location>
        <begin position="108"/>
        <end position="130"/>
    </location>
</feature>
<feature type="transmembrane region" description="Helical" evidence="2">
    <location>
        <begin position="260"/>
        <end position="286"/>
    </location>
</feature>
<evidence type="ECO:0000256" key="2">
    <source>
        <dbReference type="SAM" id="Phobius"/>
    </source>
</evidence>
<dbReference type="Gene3D" id="1.20.1250.20">
    <property type="entry name" value="MFS general substrate transporter like domains"/>
    <property type="match status" value="1"/>
</dbReference>
<keyword evidence="4" id="KW-1185">Reference proteome</keyword>